<organism evidence="2 3">
    <name type="scientific">Dipteronia sinensis</name>
    <dbReference type="NCBI Taxonomy" id="43782"/>
    <lineage>
        <taxon>Eukaryota</taxon>
        <taxon>Viridiplantae</taxon>
        <taxon>Streptophyta</taxon>
        <taxon>Embryophyta</taxon>
        <taxon>Tracheophyta</taxon>
        <taxon>Spermatophyta</taxon>
        <taxon>Magnoliopsida</taxon>
        <taxon>eudicotyledons</taxon>
        <taxon>Gunneridae</taxon>
        <taxon>Pentapetalae</taxon>
        <taxon>rosids</taxon>
        <taxon>malvids</taxon>
        <taxon>Sapindales</taxon>
        <taxon>Sapindaceae</taxon>
        <taxon>Hippocastanoideae</taxon>
        <taxon>Acereae</taxon>
        <taxon>Dipteronia</taxon>
    </lineage>
</organism>
<proteinExistence type="predicted"/>
<feature type="compositionally biased region" description="Low complexity" evidence="1">
    <location>
        <begin position="1"/>
        <end position="14"/>
    </location>
</feature>
<feature type="compositionally biased region" description="Basic and acidic residues" evidence="1">
    <location>
        <begin position="34"/>
        <end position="50"/>
    </location>
</feature>
<dbReference type="Proteomes" id="UP001281410">
    <property type="component" value="Unassembled WGS sequence"/>
</dbReference>
<feature type="region of interest" description="Disordered" evidence="1">
    <location>
        <begin position="1"/>
        <end position="65"/>
    </location>
</feature>
<dbReference type="PANTHER" id="PTHR37613:SF3">
    <property type="entry name" value="DUF4378 DOMAIN-CONTAINING PROTEIN"/>
    <property type="match status" value="1"/>
</dbReference>
<name>A0AAD9ZTQ5_9ROSI</name>
<gene>
    <name evidence="2" type="ORF">Dsin_024410</name>
</gene>
<dbReference type="EMBL" id="JANJYJ010000008">
    <property type="protein sequence ID" value="KAK3193100.1"/>
    <property type="molecule type" value="Genomic_DNA"/>
</dbReference>
<keyword evidence="3" id="KW-1185">Reference proteome</keyword>
<sequence>MSTTAAAPKPTLAKQLKEHLQEQQEPFNLSTYLSERRYTPKKLSSDDRNTHFTMNSTKERKEPYRNQQRNLHNRRTLKSLIYKLIAPDNNDKEQLSTCHKDVKDQLISETIDMIEQIAETNWFSTVSKGSEFSVSPGSSMPQNSPSSEHDIDSVFAGNPQTLNLRHFEEQKALQLRAIF</sequence>
<evidence type="ECO:0000256" key="1">
    <source>
        <dbReference type="SAM" id="MobiDB-lite"/>
    </source>
</evidence>
<evidence type="ECO:0000313" key="3">
    <source>
        <dbReference type="Proteomes" id="UP001281410"/>
    </source>
</evidence>
<comment type="caution">
    <text evidence="2">The sequence shown here is derived from an EMBL/GenBank/DDBJ whole genome shotgun (WGS) entry which is preliminary data.</text>
</comment>
<evidence type="ECO:0000313" key="2">
    <source>
        <dbReference type="EMBL" id="KAK3193100.1"/>
    </source>
</evidence>
<protein>
    <submittedName>
        <fullName evidence="2">Uncharacterized protein</fullName>
    </submittedName>
</protein>
<dbReference type="AlphaFoldDB" id="A0AAD9ZTQ5"/>
<dbReference type="PANTHER" id="PTHR37613">
    <property type="entry name" value="DUF4378 DOMAIN PROTEIN"/>
    <property type="match status" value="1"/>
</dbReference>
<accession>A0AAD9ZTQ5</accession>
<reference evidence="2" key="1">
    <citation type="journal article" date="2023" name="Plant J.">
        <title>Genome sequences and population genomics provide insights into the demographic history, inbreeding, and mutation load of two 'living fossil' tree species of Dipteronia.</title>
        <authorList>
            <person name="Feng Y."/>
            <person name="Comes H.P."/>
            <person name="Chen J."/>
            <person name="Zhu S."/>
            <person name="Lu R."/>
            <person name="Zhang X."/>
            <person name="Li P."/>
            <person name="Qiu J."/>
            <person name="Olsen K.M."/>
            <person name="Qiu Y."/>
        </authorList>
    </citation>
    <scope>NUCLEOTIDE SEQUENCE</scope>
    <source>
        <strain evidence="2">NBL</strain>
    </source>
</reference>